<sequence>MNLVLEYGNCQMKVSRVDRVRRSATRPSTATRLLRIDADDNIPFSTNEFP</sequence>
<protein>
    <submittedName>
        <fullName evidence="1">Uncharacterized protein</fullName>
    </submittedName>
</protein>
<dbReference type="EMBL" id="CAADEX010000006">
    <property type="protein sequence ID" value="VFJ43791.1"/>
    <property type="molecule type" value="Genomic_DNA"/>
</dbReference>
<reference evidence="1" key="1">
    <citation type="submission" date="2019-02" db="EMBL/GenBank/DDBJ databases">
        <authorList>
            <person name="Gruber-Vodicka R. H."/>
            <person name="Seah K. B. B."/>
        </authorList>
    </citation>
    <scope>NUCLEOTIDE SEQUENCE</scope>
    <source>
        <strain evidence="1">BECK_DK47</strain>
    </source>
</reference>
<dbReference type="AlphaFoldDB" id="A0A450RXB2"/>
<proteinExistence type="predicted"/>
<name>A0A450RXB2_9GAMM</name>
<accession>A0A450RXB2</accession>
<evidence type="ECO:0000313" key="1">
    <source>
        <dbReference type="EMBL" id="VFJ43791.1"/>
    </source>
</evidence>
<gene>
    <name evidence="1" type="ORF">BECKDK2373B_GA0170837_100654</name>
</gene>
<organism evidence="1">
    <name type="scientific">Candidatus Kentrum sp. DK</name>
    <dbReference type="NCBI Taxonomy" id="2126562"/>
    <lineage>
        <taxon>Bacteria</taxon>
        <taxon>Pseudomonadati</taxon>
        <taxon>Pseudomonadota</taxon>
        <taxon>Gammaproteobacteria</taxon>
        <taxon>Candidatus Kentrum</taxon>
    </lineage>
</organism>